<keyword evidence="3" id="KW-1185">Reference proteome</keyword>
<dbReference type="SUPFAM" id="SSF56436">
    <property type="entry name" value="C-type lectin-like"/>
    <property type="match status" value="1"/>
</dbReference>
<reference evidence="2 3" key="1">
    <citation type="journal article" date="2016" name="Front. Microbiol.">
        <title>Single-Cell (Meta-)Genomics of a Dimorphic Candidatus Thiomargarita nelsonii Reveals Genomic Plasticity.</title>
        <authorList>
            <person name="Flood B.E."/>
            <person name="Fliss P."/>
            <person name="Jones D.S."/>
            <person name="Dick G.J."/>
            <person name="Jain S."/>
            <person name="Kaster A.K."/>
            <person name="Winkel M."/>
            <person name="Mussmann M."/>
            <person name="Bailey J."/>
        </authorList>
    </citation>
    <scope>NUCLEOTIDE SEQUENCE [LARGE SCALE GENOMIC DNA]</scope>
    <source>
        <strain evidence="2">Hydrate Ridge</strain>
    </source>
</reference>
<dbReference type="GO" id="GO:0120147">
    <property type="term" value="F:formylglycine-generating oxidase activity"/>
    <property type="evidence" value="ECO:0007669"/>
    <property type="project" value="TreeGrafter"/>
</dbReference>
<feature type="domain" description="Sulfatase-modifying factor enzyme-like" evidence="1">
    <location>
        <begin position="27"/>
        <end position="251"/>
    </location>
</feature>
<dbReference type="Pfam" id="PF03781">
    <property type="entry name" value="FGE-sulfatase"/>
    <property type="match status" value="1"/>
</dbReference>
<organism evidence="2 3">
    <name type="scientific">Candidatus Thiomargarita nelsonii</name>
    <dbReference type="NCBI Taxonomy" id="1003181"/>
    <lineage>
        <taxon>Bacteria</taxon>
        <taxon>Pseudomonadati</taxon>
        <taxon>Pseudomonadota</taxon>
        <taxon>Gammaproteobacteria</taxon>
        <taxon>Thiotrichales</taxon>
        <taxon>Thiotrichaceae</taxon>
        <taxon>Thiomargarita</taxon>
    </lineage>
</organism>
<sequence length="252" mass="28097">MSLHNLTNLGMAKIFVSDSLADGGFGPEMVWIPAGSFKMGDIQGGGLNREKPVHEVSVGRFAMGKYEVTFAEYDKFAEATGRKKPDDQGWGRDNRPVINVSWHDATAYAEWLSQQTGQTYRLPTEAEWEYAARAGTKTKYWWGNEIGTNKANCSNGSCKDSFRYTAPVGSFAANPFKLYDILGNVWEWTCSQYESKYSGQEQRCAKKSNKNNRLSLRGGSWGGGSAGMRSAFRFVRRPTYRSGGVGFRLARL</sequence>
<dbReference type="InterPro" id="IPR016187">
    <property type="entry name" value="CTDL_fold"/>
</dbReference>
<protein>
    <recommendedName>
        <fullName evidence="1">Sulfatase-modifying factor enzyme-like domain-containing protein</fullName>
    </recommendedName>
</protein>
<dbReference type="Proteomes" id="UP000030428">
    <property type="component" value="Unassembled WGS sequence"/>
</dbReference>
<comment type="caution">
    <text evidence="2">The sequence shown here is derived from an EMBL/GenBank/DDBJ whole genome shotgun (WGS) entry which is preliminary data.</text>
</comment>
<evidence type="ECO:0000259" key="1">
    <source>
        <dbReference type="Pfam" id="PF03781"/>
    </source>
</evidence>
<name>A0A4E0QS17_9GAMM</name>
<accession>A0A4E0QS17</accession>
<dbReference type="InterPro" id="IPR005532">
    <property type="entry name" value="SUMF_dom"/>
</dbReference>
<dbReference type="EMBL" id="JSZA02000219">
    <property type="protein sequence ID" value="TGO02115.1"/>
    <property type="molecule type" value="Genomic_DNA"/>
</dbReference>
<dbReference type="InterPro" id="IPR042095">
    <property type="entry name" value="SUMF_sf"/>
</dbReference>
<dbReference type="AlphaFoldDB" id="A0A4E0QS17"/>
<dbReference type="PANTHER" id="PTHR23150:SF35">
    <property type="entry name" value="BLL6746 PROTEIN"/>
    <property type="match status" value="1"/>
</dbReference>
<evidence type="ECO:0000313" key="3">
    <source>
        <dbReference type="Proteomes" id="UP000030428"/>
    </source>
</evidence>
<dbReference type="PANTHER" id="PTHR23150">
    <property type="entry name" value="SULFATASE MODIFYING FACTOR 1, 2"/>
    <property type="match status" value="1"/>
</dbReference>
<gene>
    <name evidence="2" type="ORF">PN36_30230</name>
</gene>
<dbReference type="InterPro" id="IPR051043">
    <property type="entry name" value="Sulfatase_Mod_Factor_Kinase"/>
</dbReference>
<proteinExistence type="predicted"/>
<evidence type="ECO:0000313" key="2">
    <source>
        <dbReference type="EMBL" id="TGO02115.1"/>
    </source>
</evidence>
<dbReference type="Gene3D" id="3.90.1580.10">
    <property type="entry name" value="paralog of FGE (formylglycine-generating enzyme)"/>
    <property type="match status" value="1"/>
</dbReference>